<dbReference type="AlphaFoldDB" id="A0A9D8PNI6"/>
<dbReference type="Gene3D" id="3.40.50.360">
    <property type="match status" value="1"/>
</dbReference>
<organism evidence="4 5">
    <name type="scientific">Candidatus Zymogenus saltonus</name>
    <dbReference type="NCBI Taxonomy" id="2844893"/>
    <lineage>
        <taxon>Bacteria</taxon>
        <taxon>Deltaproteobacteria</taxon>
        <taxon>Candidatus Zymogenia</taxon>
        <taxon>Candidatus Zymogeniales</taxon>
        <taxon>Candidatus Zymogenaceae</taxon>
        <taxon>Candidatus Zymogenus</taxon>
    </lineage>
</organism>
<dbReference type="InterPro" id="IPR051796">
    <property type="entry name" value="ISF_SsuE-like"/>
</dbReference>
<evidence type="ECO:0000313" key="4">
    <source>
        <dbReference type="EMBL" id="MBN1572162.1"/>
    </source>
</evidence>
<evidence type="ECO:0000313" key="5">
    <source>
        <dbReference type="Proteomes" id="UP000809273"/>
    </source>
</evidence>
<feature type="domain" description="NADPH-dependent FMN reductase-like" evidence="3">
    <location>
        <begin position="1"/>
        <end position="159"/>
    </location>
</feature>
<dbReference type="SUPFAM" id="SSF52218">
    <property type="entry name" value="Flavoproteins"/>
    <property type="match status" value="1"/>
</dbReference>
<sequence length="191" mass="20634">MKVVAVNGSPRKDGNTNALIKHVFKVLEDEGIETELIELRGKKMGGCMACLKCFANKDGKCAVKNDFLNECVAKMAEADGIILGSPTYFSDVTAEMKALIDRSGMVAMANDAMFKRKVGAGIVATRRTGAIHALATINLFFLISNMIVVGSSAWNVGFGFTEGEVENDIDGIQYMKDLGENMAWLLKKVNG</sequence>
<dbReference type="PANTHER" id="PTHR43278:SF4">
    <property type="entry name" value="NAD(P)H-DEPENDENT FMN-CONTAINING OXIDOREDUCTASE YWQN-RELATED"/>
    <property type="match status" value="1"/>
</dbReference>
<gene>
    <name evidence="4" type="ORF">JW984_03080</name>
</gene>
<dbReference type="InterPro" id="IPR029039">
    <property type="entry name" value="Flavoprotein-like_sf"/>
</dbReference>
<dbReference type="InterPro" id="IPR005025">
    <property type="entry name" value="FMN_Rdtase-like_dom"/>
</dbReference>
<evidence type="ECO:0000256" key="2">
    <source>
        <dbReference type="ARBA" id="ARBA00022643"/>
    </source>
</evidence>
<accession>A0A9D8PNI6</accession>
<reference evidence="4" key="1">
    <citation type="journal article" date="2021" name="Environ. Microbiol.">
        <title>Genomic characterization of three novel Desulfobacterota classes expand the metabolic and phylogenetic diversity of the phylum.</title>
        <authorList>
            <person name="Murphy C.L."/>
            <person name="Biggerstaff J."/>
            <person name="Eichhorn A."/>
            <person name="Ewing E."/>
            <person name="Shahan R."/>
            <person name="Soriano D."/>
            <person name="Stewart S."/>
            <person name="VanMol K."/>
            <person name="Walker R."/>
            <person name="Walters P."/>
            <person name="Elshahed M.S."/>
            <person name="Youssef N.H."/>
        </authorList>
    </citation>
    <scope>NUCLEOTIDE SEQUENCE</scope>
    <source>
        <strain evidence="4">Zod_Metabat.24</strain>
    </source>
</reference>
<reference evidence="4" key="2">
    <citation type="submission" date="2021-01" db="EMBL/GenBank/DDBJ databases">
        <authorList>
            <person name="Hahn C.R."/>
            <person name="Youssef N.H."/>
            <person name="Elshahed M."/>
        </authorList>
    </citation>
    <scope>NUCLEOTIDE SEQUENCE</scope>
    <source>
        <strain evidence="4">Zod_Metabat.24</strain>
    </source>
</reference>
<dbReference type="EMBL" id="JAFGIX010000014">
    <property type="protein sequence ID" value="MBN1572162.1"/>
    <property type="molecule type" value="Genomic_DNA"/>
</dbReference>
<dbReference type="GO" id="GO:0016491">
    <property type="term" value="F:oxidoreductase activity"/>
    <property type="evidence" value="ECO:0007669"/>
    <property type="project" value="InterPro"/>
</dbReference>
<dbReference type="PANTHER" id="PTHR43278">
    <property type="entry name" value="NAD(P)H-DEPENDENT FMN-CONTAINING OXIDOREDUCTASE YWQN-RELATED"/>
    <property type="match status" value="1"/>
</dbReference>
<evidence type="ECO:0000259" key="3">
    <source>
        <dbReference type="Pfam" id="PF03358"/>
    </source>
</evidence>
<dbReference type="Pfam" id="PF03358">
    <property type="entry name" value="FMN_red"/>
    <property type="match status" value="1"/>
</dbReference>
<keyword evidence="2" id="KW-0288">FMN</keyword>
<comment type="caution">
    <text evidence="4">The sequence shown here is derived from an EMBL/GenBank/DDBJ whole genome shotgun (WGS) entry which is preliminary data.</text>
</comment>
<proteinExistence type="predicted"/>
<dbReference type="Proteomes" id="UP000809273">
    <property type="component" value="Unassembled WGS sequence"/>
</dbReference>
<evidence type="ECO:0000256" key="1">
    <source>
        <dbReference type="ARBA" id="ARBA00022630"/>
    </source>
</evidence>
<protein>
    <submittedName>
        <fullName evidence="4">Flavodoxin family protein</fullName>
    </submittedName>
</protein>
<keyword evidence="1" id="KW-0285">Flavoprotein</keyword>
<name>A0A9D8PNI6_9DELT</name>